<evidence type="ECO:0000256" key="1">
    <source>
        <dbReference type="SAM" id="MobiDB-lite"/>
    </source>
</evidence>
<dbReference type="EMBL" id="JAHUTJ010049499">
    <property type="protein sequence ID" value="MED6283180.1"/>
    <property type="molecule type" value="Genomic_DNA"/>
</dbReference>
<gene>
    <name evidence="2" type="ORF">CHARACLAT_006189</name>
</gene>
<name>A0ABU7E8R3_9TELE</name>
<proteinExistence type="predicted"/>
<reference evidence="2 3" key="1">
    <citation type="submission" date="2021-06" db="EMBL/GenBank/DDBJ databases">
        <authorList>
            <person name="Palmer J.M."/>
        </authorList>
    </citation>
    <scope>NUCLEOTIDE SEQUENCE [LARGE SCALE GENOMIC DNA]</scope>
    <source>
        <strain evidence="2 3">CL_MEX2019</strain>
        <tissue evidence="2">Muscle</tissue>
    </source>
</reference>
<dbReference type="Proteomes" id="UP001352852">
    <property type="component" value="Unassembled WGS sequence"/>
</dbReference>
<accession>A0ABU7E8R3</accession>
<evidence type="ECO:0000313" key="2">
    <source>
        <dbReference type="EMBL" id="MED6283180.1"/>
    </source>
</evidence>
<feature type="compositionally biased region" description="Polar residues" evidence="1">
    <location>
        <begin position="32"/>
        <end position="61"/>
    </location>
</feature>
<keyword evidence="3" id="KW-1185">Reference proteome</keyword>
<protein>
    <submittedName>
        <fullName evidence="2">Uncharacterized protein</fullName>
    </submittedName>
</protein>
<feature type="region of interest" description="Disordered" evidence="1">
    <location>
        <begin position="1"/>
        <end position="20"/>
    </location>
</feature>
<sequence>MLKQTAWCSSKRSMWHSTSRSRCSTRFRERVQSSTPLEIPSASSQTDPKMSRDSVQSSRIQPSNSIWSITMFGVLHVGLNKPVYSEEDCSTPGFLCSSICFDL</sequence>
<comment type="caution">
    <text evidence="2">The sequence shown here is derived from an EMBL/GenBank/DDBJ whole genome shotgun (WGS) entry which is preliminary data.</text>
</comment>
<feature type="region of interest" description="Disordered" evidence="1">
    <location>
        <begin position="26"/>
        <end position="61"/>
    </location>
</feature>
<evidence type="ECO:0000313" key="3">
    <source>
        <dbReference type="Proteomes" id="UP001352852"/>
    </source>
</evidence>
<feature type="compositionally biased region" description="Polar residues" evidence="1">
    <location>
        <begin position="1"/>
        <end position="16"/>
    </location>
</feature>
<organism evidence="2 3">
    <name type="scientific">Characodon lateralis</name>
    <dbReference type="NCBI Taxonomy" id="208331"/>
    <lineage>
        <taxon>Eukaryota</taxon>
        <taxon>Metazoa</taxon>
        <taxon>Chordata</taxon>
        <taxon>Craniata</taxon>
        <taxon>Vertebrata</taxon>
        <taxon>Euteleostomi</taxon>
        <taxon>Actinopterygii</taxon>
        <taxon>Neopterygii</taxon>
        <taxon>Teleostei</taxon>
        <taxon>Neoteleostei</taxon>
        <taxon>Acanthomorphata</taxon>
        <taxon>Ovalentaria</taxon>
        <taxon>Atherinomorphae</taxon>
        <taxon>Cyprinodontiformes</taxon>
        <taxon>Goodeidae</taxon>
        <taxon>Characodon</taxon>
    </lineage>
</organism>